<dbReference type="Proteomes" id="UP000597444">
    <property type="component" value="Unassembled WGS sequence"/>
</dbReference>
<reference evidence="1" key="1">
    <citation type="submission" date="2020-10" db="EMBL/GenBank/DDBJ databases">
        <title>Taxonomic study of unclassified bacteria belonging to the class Ktedonobacteria.</title>
        <authorList>
            <person name="Yabe S."/>
            <person name="Wang C.M."/>
            <person name="Zheng Y."/>
            <person name="Sakai Y."/>
            <person name="Cavaletti L."/>
            <person name="Monciardini P."/>
            <person name="Donadio S."/>
        </authorList>
    </citation>
    <scope>NUCLEOTIDE SEQUENCE</scope>
    <source>
        <strain evidence="1">ID150040</strain>
    </source>
</reference>
<dbReference type="RefSeq" id="WP_220204269.1">
    <property type="nucleotide sequence ID" value="NZ_BNJK01000001.1"/>
</dbReference>
<organism evidence="1 2">
    <name type="scientific">Reticulibacter mediterranei</name>
    <dbReference type="NCBI Taxonomy" id="2778369"/>
    <lineage>
        <taxon>Bacteria</taxon>
        <taxon>Bacillati</taxon>
        <taxon>Chloroflexota</taxon>
        <taxon>Ktedonobacteria</taxon>
        <taxon>Ktedonobacterales</taxon>
        <taxon>Reticulibacteraceae</taxon>
        <taxon>Reticulibacter</taxon>
    </lineage>
</organism>
<keyword evidence="2" id="KW-1185">Reference proteome</keyword>
<dbReference type="AlphaFoldDB" id="A0A8J3N115"/>
<name>A0A8J3N115_9CHLR</name>
<accession>A0A8J3N115</accession>
<evidence type="ECO:0000313" key="1">
    <source>
        <dbReference type="EMBL" id="GHO93487.1"/>
    </source>
</evidence>
<dbReference type="EMBL" id="BNJK01000001">
    <property type="protein sequence ID" value="GHO93487.1"/>
    <property type="molecule type" value="Genomic_DNA"/>
</dbReference>
<comment type="caution">
    <text evidence="1">The sequence shown here is derived from an EMBL/GenBank/DDBJ whole genome shotgun (WGS) entry which is preliminary data.</text>
</comment>
<dbReference type="InterPro" id="IPR021527">
    <property type="entry name" value="DUF2795"/>
</dbReference>
<protein>
    <recommendedName>
        <fullName evidence="3">DUF2795 domain-containing protein</fullName>
    </recommendedName>
</protein>
<sequence length="71" mass="7819">MSTASDVLNQILSTVSYPTPKAKLIEAARKQRADNSILSALRQIPDKNYTSSEDVQKVLSKNLDIADSLKQ</sequence>
<gene>
    <name evidence="1" type="ORF">KSF_035350</name>
</gene>
<evidence type="ECO:0008006" key="3">
    <source>
        <dbReference type="Google" id="ProtNLM"/>
    </source>
</evidence>
<proteinExistence type="predicted"/>
<evidence type="ECO:0000313" key="2">
    <source>
        <dbReference type="Proteomes" id="UP000597444"/>
    </source>
</evidence>
<dbReference type="Pfam" id="PF11387">
    <property type="entry name" value="DUF2795"/>
    <property type="match status" value="1"/>
</dbReference>